<comment type="caution">
    <text evidence="3">The sequence shown here is derived from an EMBL/GenBank/DDBJ whole genome shotgun (WGS) entry which is preliminary data.</text>
</comment>
<evidence type="ECO:0000256" key="1">
    <source>
        <dbReference type="SAM" id="Coils"/>
    </source>
</evidence>
<evidence type="ECO:0000313" key="3">
    <source>
        <dbReference type="EMBL" id="CAF4559891.1"/>
    </source>
</evidence>
<organism evidence="3 4">
    <name type="scientific">Didymodactylos carnosus</name>
    <dbReference type="NCBI Taxonomy" id="1234261"/>
    <lineage>
        <taxon>Eukaryota</taxon>
        <taxon>Metazoa</taxon>
        <taxon>Spiralia</taxon>
        <taxon>Gnathifera</taxon>
        <taxon>Rotifera</taxon>
        <taxon>Eurotatoria</taxon>
        <taxon>Bdelloidea</taxon>
        <taxon>Philodinida</taxon>
        <taxon>Philodinidae</taxon>
        <taxon>Didymodactylos</taxon>
    </lineage>
</organism>
<evidence type="ECO:0000313" key="2">
    <source>
        <dbReference type="EMBL" id="CAF1676368.1"/>
    </source>
</evidence>
<dbReference type="Gene3D" id="6.10.250.3110">
    <property type="match status" value="1"/>
</dbReference>
<evidence type="ECO:0000313" key="4">
    <source>
        <dbReference type="Proteomes" id="UP000682733"/>
    </source>
</evidence>
<feature type="non-terminal residue" evidence="3">
    <location>
        <position position="1"/>
    </location>
</feature>
<keyword evidence="1" id="KW-0175">Coiled coil</keyword>
<reference evidence="3" key="1">
    <citation type="submission" date="2021-02" db="EMBL/GenBank/DDBJ databases">
        <authorList>
            <person name="Nowell W R."/>
        </authorList>
    </citation>
    <scope>NUCLEOTIDE SEQUENCE</scope>
</reference>
<accession>A0A8S2YHP1</accession>
<gene>
    <name evidence="2" type="ORF">OVA965_LOCUS45904</name>
    <name evidence="3" type="ORF">TMI583_LOCUS49886</name>
</gene>
<feature type="coiled-coil region" evidence="1">
    <location>
        <begin position="3"/>
        <end position="58"/>
    </location>
</feature>
<dbReference type="AlphaFoldDB" id="A0A8S2YHP1"/>
<dbReference type="Proteomes" id="UP000682733">
    <property type="component" value="Unassembled WGS sequence"/>
</dbReference>
<proteinExistence type="predicted"/>
<dbReference type="EMBL" id="CAJOBA010113219">
    <property type="protein sequence ID" value="CAF4559891.1"/>
    <property type="molecule type" value="Genomic_DNA"/>
</dbReference>
<name>A0A8S2YHP1_9BILA</name>
<protein>
    <submittedName>
        <fullName evidence="3">Uncharacterized protein</fullName>
    </submittedName>
</protein>
<sequence>NEIKQLRTDNKQLFEEYEELKQQLNTTLADKIRVENELDRIQRQLETSETVLNTNREEDEMKLKQTLEFNGQDVEDLQVVTC</sequence>
<dbReference type="Proteomes" id="UP000677228">
    <property type="component" value="Unassembled WGS sequence"/>
</dbReference>
<dbReference type="EMBL" id="CAJNOK010077230">
    <property type="protein sequence ID" value="CAF1676368.1"/>
    <property type="molecule type" value="Genomic_DNA"/>
</dbReference>